<comment type="catalytic activity">
    <reaction evidence="1">
        <text>Release of any N-terminal amino acid, including proline, that is linked to proline, even from a dipeptide or tripeptide.</text>
        <dbReference type="EC" id="3.4.11.9"/>
    </reaction>
</comment>
<sequence length="432" mass="49150">MRYDSIPVSLFVNNRERFAAKMQKNSLAILTSNDVMPNNADDVMGFSQNNDLFYLSGINQDETILVLFPDAFKEENKAILFVKEVTEHTLLWDGNFLTKEEVTAISGIKNVKWVHEFEKTLQLFAFEADVFYLGHNEHIKRVTSEIETRQDRMIKWCKEKYPLHQYDRAAKITRELRPIKSSKEVDLIKKAVAISIQGFHGILNAIRPNIKEYELEAELSYATLKNGGSRQAFRSIVASGENACSLHYNSNDNVCKENEMVLIDFGSCYANYNSDTTRCIPVNGTFSPRQKAVYESVLHCLKEGSKLLKPGVLSKDYELQMAKLIETELVKLGLITEDEIASQNPENPAYKKYFMHGTAHHLGLDVHDVGLYSRPFEKGMVLTCEPGIYIREEGIGCRLENDYLLTENGNINLSEALPIEIADIESLIQNKK</sequence>
<evidence type="ECO:0000256" key="3">
    <source>
        <dbReference type="ARBA" id="ARBA00008766"/>
    </source>
</evidence>
<dbReference type="InterPro" id="IPR007865">
    <property type="entry name" value="Aminopep_P_N"/>
</dbReference>
<gene>
    <name evidence="9" type="ORF">ACFO5S_08190</name>
</gene>
<dbReference type="Pfam" id="PF00557">
    <property type="entry name" value="Peptidase_M24"/>
    <property type="match status" value="1"/>
</dbReference>
<evidence type="ECO:0000313" key="9">
    <source>
        <dbReference type="EMBL" id="MFC4747423.1"/>
    </source>
</evidence>
<feature type="domain" description="Aminopeptidase P N-terminal" evidence="8">
    <location>
        <begin position="6"/>
        <end position="140"/>
    </location>
</feature>
<dbReference type="Gene3D" id="3.40.350.10">
    <property type="entry name" value="Creatinase/prolidase N-terminal domain"/>
    <property type="match status" value="1"/>
</dbReference>
<evidence type="ECO:0000256" key="2">
    <source>
        <dbReference type="ARBA" id="ARBA00001936"/>
    </source>
</evidence>
<dbReference type="PANTHER" id="PTHR43226">
    <property type="entry name" value="XAA-PRO AMINOPEPTIDASE 3"/>
    <property type="match status" value="1"/>
</dbReference>
<comment type="similarity">
    <text evidence="3">Belongs to the peptidase M24B family.</text>
</comment>
<accession>A0ABV9PAY2</accession>
<keyword evidence="6 9" id="KW-0378">Hydrolase</keyword>
<dbReference type="SUPFAM" id="SSF55920">
    <property type="entry name" value="Creatinase/aminopeptidase"/>
    <property type="match status" value="1"/>
</dbReference>
<dbReference type="Proteomes" id="UP001595935">
    <property type="component" value="Unassembled WGS sequence"/>
</dbReference>
<evidence type="ECO:0000256" key="1">
    <source>
        <dbReference type="ARBA" id="ARBA00001424"/>
    </source>
</evidence>
<dbReference type="InterPro" id="IPR000994">
    <property type="entry name" value="Pept_M24"/>
</dbReference>
<evidence type="ECO:0000256" key="7">
    <source>
        <dbReference type="ARBA" id="ARBA00023211"/>
    </source>
</evidence>
<evidence type="ECO:0000256" key="5">
    <source>
        <dbReference type="ARBA" id="ARBA00022723"/>
    </source>
</evidence>
<name>A0ABV9PAY2_9FLAO</name>
<protein>
    <recommendedName>
        <fullName evidence="4">Xaa-Pro aminopeptidase</fullName>
        <ecNumber evidence="4">3.4.11.9</ecNumber>
    </recommendedName>
</protein>
<dbReference type="SMART" id="SM01011">
    <property type="entry name" value="AMP_N"/>
    <property type="match status" value="1"/>
</dbReference>
<keyword evidence="9" id="KW-0031">Aminopeptidase</keyword>
<dbReference type="Pfam" id="PF05195">
    <property type="entry name" value="AMP_N"/>
    <property type="match status" value="1"/>
</dbReference>
<dbReference type="InterPro" id="IPR036005">
    <property type="entry name" value="Creatinase/aminopeptidase-like"/>
</dbReference>
<evidence type="ECO:0000256" key="6">
    <source>
        <dbReference type="ARBA" id="ARBA00022801"/>
    </source>
</evidence>
<keyword evidence="9" id="KW-0645">Protease</keyword>
<dbReference type="InterPro" id="IPR052433">
    <property type="entry name" value="X-Pro_dipept-like"/>
</dbReference>
<dbReference type="EMBL" id="JBHSGV010000003">
    <property type="protein sequence ID" value="MFC4747423.1"/>
    <property type="molecule type" value="Genomic_DNA"/>
</dbReference>
<dbReference type="PANTHER" id="PTHR43226:SF4">
    <property type="entry name" value="XAA-PRO AMINOPEPTIDASE 3"/>
    <property type="match status" value="1"/>
</dbReference>
<evidence type="ECO:0000259" key="8">
    <source>
        <dbReference type="SMART" id="SM01011"/>
    </source>
</evidence>
<dbReference type="GO" id="GO:0004177">
    <property type="term" value="F:aminopeptidase activity"/>
    <property type="evidence" value="ECO:0007669"/>
    <property type="project" value="UniProtKB-KW"/>
</dbReference>
<dbReference type="InterPro" id="IPR029149">
    <property type="entry name" value="Creatin/AminoP/Spt16_N"/>
</dbReference>
<keyword evidence="10" id="KW-1185">Reference proteome</keyword>
<proteinExistence type="inferred from homology"/>
<reference evidence="10" key="1">
    <citation type="journal article" date="2019" name="Int. J. Syst. Evol. Microbiol.">
        <title>The Global Catalogue of Microorganisms (GCM) 10K type strain sequencing project: providing services to taxonomists for standard genome sequencing and annotation.</title>
        <authorList>
            <consortium name="The Broad Institute Genomics Platform"/>
            <consortium name="The Broad Institute Genome Sequencing Center for Infectious Disease"/>
            <person name="Wu L."/>
            <person name="Ma J."/>
        </authorList>
    </citation>
    <scope>NUCLEOTIDE SEQUENCE [LARGE SCALE GENOMIC DNA]</scope>
    <source>
        <strain evidence="10">WYCCWR 13023</strain>
    </source>
</reference>
<dbReference type="EC" id="3.4.11.9" evidence="4"/>
<evidence type="ECO:0000313" key="10">
    <source>
        <dbReference type="Proteomes" id="UP001595935"/>
    </source>
</evidence>
<dbReference type="SUPFAM" id="SSF53092">
    <property type="entry name" value="Creatinase/prolidase N-terminal domain"/>
    <property type="match status" value="1"/>
</dbReference>
<keyword evidence="5" id="KW-0479">Metal-binding</keyword>
<comment type="caution">
    <text evidence="9">The sequence shown here is derived from an EMBL/GenBank/DDBJ whole genome shotgun (WGS) entry which is preliminary data.</text>
</comment>
<organism evidence="9 10">
    <name type="scientific">Flavobacterium branchiicola</name>
    <dbReference type="NCBI Taxonomy" id="1114875"/>
    <lineage>
        <taxon>Bacteria</taxon>
        <taxon>Pseudomonadati</taxon>
        <taxon>Bacteroidota</taxon>
        <taxon>Flavobacteriia</taxon>
        <taxon>Flavobacteriales</taxon>
        <taxon>Flavobacteriaceae</taxon>
        <taxon>Flavobacterium</taxon>
    </lineage>
</organism>
<comment type="cofactor">
    <cofactor evidence="2">
        <name>Mn(2+)</name>
        <dbReference type="ChEBI" id="CHEBI:29035"/>
    </cofactor>
</comment>
<evidence type="ECO:0000256" key="4">
    <source>
        <dbReference type="ARBA" id="ARBA00012574"/>
    </source>
</evidence>
<dbReference type="RefSeq" id="WP_213257325.1">
    <property type="nucleotide sequence ID" value="NZ_JAGYWA010000003.1"/>
</dbReference>
<keyword evidence="7" id="KW-0464">Manganese</keyword>
<dbReference type="Gene3D" id="3.90.230.10">
    <property type="entry name" value="Creatinase/methionine aminopeptidase superfamily"/>
    <property type="match status" value="1"/>
</dbReference>